<reference evidence="2" key="1">
    <citation type="submission" date="2020-07" db="EMBL/GenBank/DDBJ databases">
        <title>Carbapenem Resistant Aeromonas hydrophila Carrying blacphA7 Isolated from Two Solid Organ Transplant Patients.</title>
        <authorList>
            <person name="Hilt E."/>
            <person name="Fitzwater S.P."/>
            <person name="Ward K."/>
            <person name="De St Maurice A."/>
            <person name="Chandrasekaran S."/>
            <person name="Garner O.B."/>
            <person name="Yang S."/>
        </authorList>
    </citation>
    <scope>NUCLEOTIDE SEQUENCE</scope>
    <source>
        <strain evidence="2">B-1</strain>
    </source>
</reference>
<proteinExistence type="predicted"/>
<evidence type="ECO:0000313" key="2">
    <source>
        <dbReference type="EMBL" id="MBC8674140.1"/>
    </source>
</evidence>
<dbReference type="EMBL" id="JACLAN010000008">
    <property type="protein sequence ID" value="MBC8674140.1"/>
    <property type="molecule type" value="Genomic_DNA"/>
</dbReference>
<evidence type="ECO:0000256" key="1">
    <source>
        <dbReference type="SAM" id="MobiDB-lite"/>
    </source>
</evidence>
<dbReference type="AlphaFoldDB" id="A0A926FNS7"/>
<feature type="region of interest" description="Disordered" evidence="1">
    <location>
        <begin position="24"/>
        <end position="45"/>
    </location>
</feature>
<protein>
    <submittedName>
        <fullName evidence="2">Uncharacterized protein</fullName>
    </submittedName>
</protein>
<comment type="caution">
    <text evidence="2">The sequence shown here is derived from an EMBL/GenBank/DDBJ whole genome shotgun (WGS) entry which is preliminary data.</text>
</comment>
<feature type="compositionally biased region" description="Polar residues" evidence="1">
    <location>
        <begin position="36"/>
        <end position="45"/>
    </location>
</feature>
<sequence>MAEFARLGYHRVSMALRVQARAARQDNNKAAGRTLTGRSAQEAMT</sequence>
<accession>A0A926FNS7</accession>
<name>A0A926FNS7_AERHY</name>
<gene>
    <name evidence="2" type="ORF">H2136_15865</name>
</gene>
<organism evidence="2">
    <name type="scientific">Aeromonas hydrophila</name>
    <dbReference type="NCBI Taxonomy" id="644"/>
    <lineage>
        <taxon>Bacteria</taxon>
        <taxon>Pseudomonadati</taxon>
        <taxon>Pseudomonadota</taxon>
        <taxon>Gammaproteobacteria</taxon>
        <taxon>Aeromonadales</taxon>
        <taxon>Aeromonadaceae</taxon>
        <taxon>Aeromonas</taxon>
    </lineage>
</organism>